<dbReference type="OrthoDB" id="9156049at2"/>
<sequence length="491" mass="49690">MTRTAYATQPLPRPVQPRRPHRTVHRWLVPLAAFAGALGLLYALLPGPQSGLPHAGKITLVVFAAAVLAWLSGKVDDTFVGLAAAVALVLAGVLSSGDLFAALGGETIWLLIAAFALAAGLTATGLPTRAAILLCARARSPRRLVHLVTAALVGTALAVPATSGRAALALPVFLALATALADRPKLVKALALTFPTVILLSAVASLIGAGAHVITSTVLATLTGSGISYGWWLLLGLPFAVVSSHLAAELVLLLFTDRATRVRPLRLDADQLAAATGVGVRGPLTGAQWRALAVLAGVVLLWCTESVHNLSPALVALLGAVLVTAPKVGTVTVSDAVDAVPWSLLLFMTTTTVLGAALSTSGAAAWLGDAVFGGAAGSPLAVLALVVGVSTAAHLVLQSRSARSSVIVPLVVPLAMAAGMNPVALAFASTVAAGFCHTMPSSAKPVAMFAGTSAFGKADLLRVSAVLAPLFVLLVLGFALAVWPAFGLALR</sequence>
<proteinExistence type="predicted"/>
<feature type="transmembrane region" description="Helical" evidence="5">
    <location>
        <begin position="51"/>
        <end position="71"/>
    </location>
</feature>
<dbReference type="EMBL" id="SFCC01000016">
    <property type="protein sequence ID" value="RZQ60549.1"/>
    <property type="molecule type" value="Genomic_DNA"/>
</dbReference>
<feature type="transmembrane region" description="Helical" evidence="5">
    <location>
        <begin position="189"/>
        <end position="211"/>
    </location>
</feature>
<feature type="transmembrane region" description="Helical" evidence="5">
    <location>
        <begin position="108"/>
        <end position="132"/>
    </location>
</feature>
<keyword evidence="7" id="KW-1185">Reference proteome</keyword>
<feature type="transmembrane region" description="Helical" evidence="5">
    <location>
        <begin position="466"/>
        <end position="490"/>
    </location>
</feature>
<dbReference type="PANTHER" id="PTHR43652">
    <property type="entry name" value="BASIC AMINO ACID ANTIPORTER YFCC-RELATED"/>
    <property type="match status" value="1"/>
</dbReference>
<dbReference type="AlphaFoldDB" id="A0A4Q7J151"/>
<evidence type="ECO:0000256" key="5">
    <source>
        <dbReference type="SAM" id="Phobius"/>
    </source>
</evidence>
<organism evidence="6 7">
    <name type="scientific">Amycolatopsis suaedae</name>
    <dbReference type="NCBI Taxonomy" id="2510978"/>
    <lineage>
        <taxon>Bacteria</taxon>
        <taxon>Bacillati</taxon>
        <taxon>Actinomycetota</taxon>
        <taxon>Actinomycetes</taxon>
        <taxon>Pseudonocardiales</taxon>
        <taxon>Pseudonocardiaceae</taxon>
        <taxon>Amycolatopsis</taxon>
    </lineage>
</organism>
<keyword evidence="3 5" id="KW-1133">Transmembrane helix</keyword>
<feature type="transmembrane region" description="Helical" evidence="5">
    <location>
        <begin position="345"/>
        <end position="367"/>
    </location>
</feature>
<dbReference type="InterPro" id="IPR051679">
    <property type="entry name" value="DASS-Related_Transporters"/>
</dbReference>
<gene>
    <name evidence="6" type="ORF">EWH70_28145</name>
</gene>
<name>A0A4Q7J151_9PSEU</name>
<dbReference type="Proteomes" id="UP000292003">
    <property type="component" value="Unassembled WGS sequence"/>
</dbReference>
<keyword evidence="4 5" id="KW-0472">Membrane</keyword>
<evidence type="ECO:0000256" key="1">
    <source>
        <dbReference type="ARBA" id="ARBA00004141"/>
    </source>
</evidence>
<accession>A0A4Q7J151</accession>
<comment type="caution">
    <text evidence="6">The sequence shown here is derived from an EMBL/GenBank/DDBJ whole genome shotgun (WGS) entry which is preliminary data.</text>
</comment>
<evidence type="ECO:0000256" key="3">
    <source>
        <dbReference type="ARBA" id="ARBA00022989"/>
    </source>
</evidence>
<dbReference type="GO" id="GO:0005886">
    <property type="term" value="C:plasma membrane"/>
    <property type="evidence" value="ECO:0007669"/>
    <property type="project" value="TreeGrafter"/>
</dbReference>
<dbReference type="GO" id="GO:0022857">
    <property type="term" value="F:transmembrane transporter activity"/>
    <property type="evidence" value="ECO:0007669"/>
    <property type="project" value="InterPro"/>
</dbReference>
<reference evidence="6 7" key="1">
    <citation type="submission" date="2019-02" db="EMBL/GenBank/DDBJ databases">
        <title>Draft genome sequence of Amycolatopsis sp. 8-3EHSu isolated from roots of Suaeda maritima.</title>
        <authorList>
            <person name="Duangmal K."/>
            <person name="Chantavorakit T."/>
        </authorList>
    </citation>
    <scope>NUCLEOTIDE SEQUENCE [LARGE SCALE GENOMIC DNA]</scope>
    <source>
        <strain evidence="6 7">8-3EHSu</strain>
    </source>
</reference>
<dbReference type="RefSeq" id="WP_130478554.1">
    <property type="nucleotide sequence ID" value="NZ_SFCC01000016.1"/>
</dbReference>
<dbReference type="PANTHER" id="PTHR43652:SF2">
    <property type="entry name" value="BASIC AMINO ACID ANTIPORTER YFCC-RELATED"/>
    <property type="match status" value="1"/>
</dbReference>
<feature type="transmembrane region" description="Helical" evidence="5">
    <location>
        <begin position="409"/>
        <end position="435"/>
    </location>
</feature>
<feature type="transmembrane region" description="Helical" evidence="5">
    <location>
        <begin position="379"/>
        <end position="397"/>
    </location>
</feature>
<feature type="transmembrane region" description="Helical" evidence="5">
    <location>
        <begin position="78"/>
        <end position="102"/>
    </location>
</feature>
<evidence type="ECO:0000256" key="4">
    <source>
        <dbReference type="ARBA" id="ARBA00023136"/>
    </source>
</evidence>
<evidence type="ECO:0000256" key="2">
    <source>
        <dbReference type="ARBA" id="ARBA00022692"/>
    </source>
</evidence>
<keyword evidence="2 5" id="KW-0812">Transmembrane</keyword>
<evidence type="ECO:0000313" key="7">
    <source>
        <dbReference type="Proteomes" id="UP000292003"/>
    </source>
</evidence>
<dbReference type="Pfam" id="PF00939">
    <property type="entry name" value="Na_sulph_symp"/>
    <property type="match status" value="1"/>
</dbReference>
<dbReference type="InterPro" id="IPR001898">
    <property type="entry name" value="SLC13A/DASS"/>
</dbReference>
<comment type="subcellular location">
    <subcellularLocation>
        <location evidence="1">Membrane</location>
        <topology evidence="1">Multi-pass membrane protein</topology>
    </subcellularLocation>
</comment>
<feature type="transmembrane region" description="Helical" evidence="5">
    <location>
        <begin position="231"/>
        <end position="256"/>
    </location>
</feature>
<evidence type="ECO:0000313" key="6">
    <source>
        <dbReference type="EMBL" id="RZQ60549.1"/>
    </source>
</evidence>
<protein>
    <submittedName>
        <fullName evidence="6">SLC13 family permease</fullName>
    </submittedName>
</protein>
<feature type="transmembrane region" description="Helical" evidence="5">
    <location>
        <begin position="27"/>
        <end position="45"/>
    </location>
</feature>